<evidence type="ECO:0000313" key="2">
    <source>
        <dbReference type="EMBL" id="QPG69970.1"/>
    </source>
</evidence>
<keyword evidence="1" id="KW-1133">Transmembrane helix</keyword>
<keyword evidence="1" id="KW-0472">Membrane</keyword>
<evidence type="ECO:0000256" key="1">
    <source>
        <dbReference type="SAM" id="Phobius"/>
    </source>
</evidence>
<dbReference type="Proteomes" id="UP000309231">
    <property type="component" value="Chromosome"/>
</dbReference>
<accession>A0A8H2PE99</accession>
<keyword evidence="4" id="KW-1185">Reference proteome</keyword>
<protein>
    <recommendedName>
        <fullName evidence="5">Holin</fullName>
    </recommendedName>
</protein>
<organism evidence="3">
    <name type="scientific">Mycolicibacterium mucogenicum DSM 44124</name>
    <dbReference type="NCBI Taxonomy" id="1226753"/>
    <lineage>
        <taxon>Bacteria</taxon>
        <taxon>Bacillati</taxon>
        <taxon>Actinomycetota</taxon>
        <taxon>Actinomycetes</taxon>
        <taxon>Mycobacteriales</taxon>
        <taxon>Mycobacteriaceae</taxon>
        <taxon>Mycolicibacterium</taxon>
    </lineage>
</organism>
<dbReference type="EMBL" id="CP062008">
    <property type="protein sequence ID" value="QPG69970.1"/>
    <property type="molecule type" value="Genomic_DNA"/>
</dbReference>
<evidence type="ECO:0000313" key="4">
    <source>
        <dbReference type="Proteomes" id="UP000309231"/>
    </source>
</evidence>
<reference evidence="3" key="1">
    <citation type="submission" date="2018-01" db="EMBL/GenBank/DDBJ databases">
        <title>Comparative genomics of Mycobacterium mucogenicum and Mycobacterium neoaurum clade members emphasizing tRNA and non-coding RNA.</title>
        <authorList>
            <person name="Behra P.R.K."/>
            <person name="Pettersson B.M.F."/>
            <person name="Das S."/>
            <person name="Dasgupta S."/>
            <person name="Kirsebom L.A."/>
        </authorList>
    </citation>
    <scope>NUCLEOTIDE SEQUENCE</scope>
    <source>
        <strain evidence="3">DSM 44124</strain>
    </source>
</reference>
<feature type="transmembrane region" description="Helical" evidence="1">
    <location>
        <begin position="47"/>
        <end position="66"/>
    </location>
</feature>
<proteinExistence type="predicted"/>
<dbReference type="RefSeq" id="WP_053854615.1">
    <property type="nucleotide sequence ID" value="NZ_ANBS01000001.1"/>
</dbReference>
<keyword evidence="1" id="KW-0812">Transmembrane</keyword>
<sequence>MKLASEDKIDTRKALYGVTALAGAAATIAQAFHLIDADTAANFGNLLQALGQFLPTAGVTAAAVVLGRQAKVPGMLEPTPPPLSPLEQVTNGVAAANQIVADTVAAANAAHDELSKIQQAAAGLGPLAQQVIASIR</sequence>
<evidence type="ECO:0008006" key="5">
    <source>
        <dbReference type="Google" id="ProtNLM"/>
    </source>
</evidence>
<reference evidence="2 4" key="3">
    <citation type="journal article" date="2019" name="Sci. Rep.">
        <title>Insight into the biology of Mycobacterium mucogenicum and Mycobacterium neoaurum clade members.</title>
        <authorList>
            <person name="Behra P.R.K."/>
            <person name="Pettersson B.M.F."/>
            <person name="Ramesh M."/>
            <person name="Dasgupta S."/>
            <person name="Kirsebom L.A."/>
        </authorList>
    </citation>
    <scope>NUCLEOTIDE SEQUENCE [LARGE SCALE GENOMIC DNA]</scope>
    <source>
        <strain evidence="2 4">DSM 44124</strain>
    </source>
</reference>
<dbReference type="KEGG" id="mmuc:C1S78_002770"/>
<reference evidence="2 4" key="2">
    <citation type="journal article" date="2019" name="BMC Evol. Biol.">
        <title>Comparative genomics of Mycobacterium mucogenicum and Mycobacterium neoaurum clade members emphasizing tRNA and non-coding RNA.</title>
        <authorList>
            <person name="Behra P.R.K."/>
            <person name="Pettersson B.M.F."/>
            <person name="Das S."/>
            <person name="Dasgupta S."/>
            <person name="Kirsebom L.A."/>
        </authorList>
    </citation>
    <scope>NUCLEOTIDE SEQUENCE [LARGE SCALE GENOMIC DNA]</scope>
    <source>
        <strain evidence="2 4">DSM 44124</strain>
    </source>
</reference>
<evidence type="ECO:0000313" key="3">
    <source>
        <dbReference type="EMBL" id="TLH51420.1"/>
    </source>
</evidence>
<gene>
    <name evidence="2" type="ORF">C1S78_002770</name>
    <name evidence="3" type="ORF">C1S78_02770</name>
</gene>
<dbReference type="GeneID" id="76723807"/>
<dbReference type="EMBL" id="POTL01000001">
    <property type="protein sequence ID" value="TLH51420.1"/>
    <property type="molecule type" value="Genomic_DNA"/>
</dbReference>
<feature type="transmembrane region" description="Helical" evidence="1">
    <location>
        <begin position="14"/>
        <end position="35"/>
    </location>
</feature>
<dbReference type="AlphaFoldDB" id="A0A8H2PE99"/>
<name>A0A8H2PE99_MYCMU</name>